<dbReference type="InterPro" id="IPR037523">
    <property type="entry name" value="VOC_core"/>
</dbReference>
<dbReference type="InterPro" id="IPR017626">
    <property type="entry name" value="DiOHbiphenyl_dOase"/>
</dbReference>
<keyword evidence="3" id="KW-0223">Dioxygenase</keyword>
<dbReference type="AlphaFoldDB" id="O32376"/>
<dbReference type="Pfam" id="PF00903">
    <property type="entry name" value="Glyoxalase"/>
    <property type="match status" value="1"/>
</dbReference>
<dbReference type="Gene3D" id="3.10.180.10">
    <property type="entry name" value="2,3-Dihydroxybiphenyl 1,2-Dioxygenase, domain 1"/>
    <property type="match status" value="2"/>
</dbReference>
<proteinExistence type="predicted"/>
<dbReference type="InterPro" id="IPR004360">
    <property type="entry name" value="Glyas_Fos-R_dOase_dom"/>
</dbReference>
<dbReference type="GO" id="GO:0042178">
    <property type="term" value="P:xenobiotic catabolic process"/>
    <property type="evidence" value="ECO:0007669"/>
    <property type="project" value="InterPro"/>
</dbReference>
<dbReference type="InterPro" id="IPR029068">
    <property type="entry name" value="Glyas_Bleomycin-R_OHBP_Dase"/>
</dbReference>
<keyword evidence="3" id="KW-0560">Oxidoreductase</keyword>
<name>O32376_COMTE</name>
<feature type="domain" description="VOC" evidence="2">
    <location>
        <begin position="143"/>
        <end position="265"/>
    </location>
</feature>
<reference evidence="3" key="1">
    <citation type="journal article" date="1998" name="Can. J. Microbiol.">
        <title>Biphenyl-associated meta-cleavage dioxygenases from Comamonas testosteroni B-356.</title>
        <authorList>
            <person name="Hein P."/>
            <person name="Powlowski J."/>
            <person name="Barriault D."/>
            <person name="Hurtubise Y."/>
            <person name="Ahmad D."/>
            <person name="Sylvestre M."/>
        </authorList>
    </citation>
    <scope>NUCLEOTIDE SEQUENCE</scope>
    <source>
        <strain evidence="3">B-356</strain>
    </source>
</reference>
<keyword evidence="1" id="KW-0677">Repeat</keyword>
<dbReference type="GO" id="GO:0051213">
    <property type="term" value="F:dioxygenase activity"/>
    <property type="evidence" value="ECO:0007669"/>
    <property type="project" value="UniProtKB-KW"/>
</dbReference>
<gene>
    <name evidence="3" type="primary">bphC</name>
</gene>
<dbReference type="CDD" id="cd07237">
    <property type="entry name" value="BphC1-RGP6_C_like"/>
    <property type="match status" value="1"/>
</dbReference>
<dbReference type="SUPFAM" id="SSF54593">
    <property type="entry name" value="Glyoxalase/Bleomycin resistance protein/Dihydroxybiphenyl dioxygenase"/>
    <property type="match status" value="2"/>
</dbReference>
<evidence type="ECO:0000313" key="3">
    <source>
        <dbReference type="EMBL" id="AAB64219.1"/>
    </source>
</evidence>
<organism evidence="3">
    <name type="scientific">Comamonas testosteroni</name>
    <name type="common">Pseudomonas testosteroni</name>
    <dbReference type="NCBI Taxonomy" id="285"/>
    <lineage>
        <taxon>Bacteria</taxon>
        <taxon>Pseudomonadati</taxon>
        <taxon>Pseudomonadota</taxon>
        <taxon>Betaproteobacteria</taxon>
        <taxon>Burkholderiales</taxon>
        <taxon>Comamonadaceae</taxon>
        <taxon>Comamonas</taxon>
    </lineage>
</organism>
<evidence type="ECO:0000256" key="1">
    <source>
        <dbReference type="ARBA" id="ARBA00022737"/>
    </source>
</evidence>
<feature type="domain" description="VOC" evidence="2">
    <location>
        <begin position="5"/>
        <end position="119"/>
    </location>
</feature>
<dbReference type="CDD" id="cd07252">
    <property type="entry name" value="BphC1-RGP6_N_like"/>
    <property type="match status" value="1"/>
</dbReference>
<dbReference type="PROSITE" id="PS51819">
    <property type="entry name" value="VOC"/>
    <property type="match status" value="2"/>
</dbReference>
<evidence type="ECO:0000259" key="2">
    <source>
        <dbReference type="PROSITE" id="PS51819"/>
    </source>
</evidence>
<protein>
    <submittedName>
        <fullName evidence="3">2,3-dihydroxybiphenyl 1,2-dioxygenase</fullName>
    </submittedName>
</protein>
<dbReference type="EMBL" id="U91936">
    <property type="protein sequence ID" value="AAB64219.1"/>
    <property type="molecule type" value="Genomic_DNA"/>
</dbReference>
<dbReference type="Pfam" id="PF22632">
    <property type="entry name" value="BphC_D1"/>
    <property type="match status" value="1"/>
</dbReference>
<dbReference type="NCBIfam" id="TIGR03213">
    <property type="entry name" value="23dbph12diox"/>
    <property type="match status" value="1"/>
</dbReference>
<dbReference type="GO" id="GO:0005506">
    <property type="term" value="F:iron ion binding"/>
    <property type="evidence" value="ECO:0007669"/>
    <property type="project" value="InterPro"/>
</dbReference>
<accession>O32376</accession>
<sequence>MSIKSLGYLGFAATDVAAWQKFLTQKLGLMDAGVVDAAALFRADSHAWRIAVQPGESDDLAFAGFEVADDAALARMGDKLRQAGVEVCVGDADGACRRGVLGMLSFTDPFGLLLEIYYGATEVYESPLVPAAGVTGFVTGEQGLGHFVRCVPEAEKALAFYVGVLGFQLSDVIDMKMGAGVTIPTYFLHCNERHHTLALAAFPLPKRIHHFMLEVRTIDEVGFAYDRLDTDGLITSTLGRHTNDHMVSFYAATPCAGVEVEYGWGARMVDASWSVARHDHPSMWGHKSVRRNS</sequence>